<keyword evidence="1" id="KW-0472">Membrane</keyword>
<keyword evidence="1" id="KW-0812">Transmembrane</keyword>
<dbReference type="Proteomes" id="UP001153069">
    <property type="component" value="Unassembled WGS sequence"/>
</dbReference>
<comment type="caution">
    <text evidence="2">The sequence shown here is derived from an EMBL/GenBank/DDBJ whole genome shotgun (WGS) entry which is preliminary data.</text>
</comment>
<dbReference type="AlphaFoldDB" id="A0A9N8HK39"/>
<organism evidence="2 3">
    <name type="scientific">Seminavis robusta</name>
    <dbReference type="NCBI Taxonomy" id="568900"/>
    <lineage>
        <taxon>Eukaryota</taxon>
        <taxon>Sar</taxon>
        <taxon>Stramenopiles</taxon>
        <taxon>Ochrophyta</taxon>
        <taxon>Bacillariophyta</taxon>
        <taxon>Bacillariophyceae</taxon>
        <taxon>Bacillariophycidae</taxon>
        <taxon>Naviculales</taxon>
        <taxon>Naviculaceae</taxon>
        <taxon>Seminavis</taxon>
    </lineage>
</organism>
<gene>
    <name evidence="2" type="ORF">SEMRO_704_G190200.1</name>
</gene>
<dbReference type="EMBL" id="CAICTM010000703">
    <property type="protein sequence ID" value="CAB9515275.1"/>
    <property type="molecule type" value="Genomic_DNA"/>
</dbReference>
<feature type="transmembrane region" description="Helical" evidence="1">
    <location>
        <begin position="21"/>
        <end position="46"/>
    </location>
</feature>
<proteinExistence type="predicted"/>
<reference evidence="2" key="1">
    <citation type="submission" date="2020-06" db="EMBL/GenBank/DDBJ databases">
        <authorList>
            <consortium name="Plant Systems Biology data submission"/>
        </authorList>
    </citation>
    <scope>NUCLEOTIDE SEQUENCE</scope>
    <source>
        <strain evidence="2">D6</strain>
    </source>
</reference>
<dbReference type="OrthoDB" id="423854at2759"/>
<evidence type="ECO:0000313" key="3">
    <source>
        <dbReference type="Proteomes" id="UP001153069"/>
    </source>
</evidence>
<evidence type="ECO:0000313" key="2">
    <source>
        <dbReference type="EMBL" id="CAB9515275.1"/>
    </source>
</evidence>
<keyword evidence="3" id="KW-1185">Reference proteome</keyword>
<protein>
    <submittedName>
        <fullName evidence="2">Uncharacterized protein</fullName>
    </submittedName>
</protein>
<accession>A0A9N8HK39</accession>
<evidence type="ECO:0000256" key="1">
    <source>
        <dbReference type="SAM" id="Phobius"/>
    </source>
</evidence>
<name>A0A9N8HK39_9STRA</name>
<sequence length="603" mass="67913">MAQLTLPANQRRQTKIQRGNISNGTLLMLCSAVGCLCLLQNVLLALTQGGHVNEEYSSSTRRGSHSNANDLLPKVTSSLPSFDFILANMGKNPALQQQDQKSLTCEFRAYAPTQYYNMNTTNPPSFLKDTNYVFGKWPVMLLHSAEYEHAKMCIDKTEWSSKDQPTYIQYSDGTNPSVLSIARLKQEAPLVAANILYHHPSTSFLAAVANKRFPQCVYNGTPQLEGFDNLRTLLLLLDDQMQTLAQATIRVLVDHTWGLKEWVLHEVSTESDPPLEQIITILDDPRLFVYQGQVHTSFISHDWGWTDQYFSPVHIDFDHPRHFHQNDDSPHSKFWATLRASETVTLGKGRNQAILYDPDVPYAPKKANQFPNLFAVSWVDPVTVLPVVDTHPTDYEKQQRRRLRENNKKEKGLTATYSTVGTTQAHGTNGMMIRLPSIQEGQPSEYLGVAHFHRPKNYNVSIYAQFGHHYTHCFYTIQRKSMTSTDFQLTALSAEFVLPSVDSSGKAPNEDGWTMDAHIIQFVSSLEFLADTNELVIAYGINDCEASIAAITLQHVRDMLIPVEAGQEIGDFLHPLESFPNSQKFKHLSSLTPSKERVLGGVD</sequence>
<keyword evidence="1" id="KW-1133">Transmembrane helix</keyword>